<sequence>MFSKHAETVFFVHYTSRQDDDDDNLHGSTPSNTKIGSTEILIQPRWPTRCFAFEIVQRLLGVCDTDKAHLDLALAKELKQMNIEDGESTTNKKAGDYLVLHLSDLVRMGFMGATSENFHLQMAGLNCLQSIISKFSKVAEPEFPGHLLLEQFQAQIGAALRPAFSPETPPNVTAFACQVAGTWLCSGVARDLNDLRRVHQLLASSLDKLPKSKSSVVEKLEQDQSLSSTPPASIQLYNESIATLEQLSILRAWSKVYICAIEQWKKQTISKEESSSQNNSLLVLVEPSLNILIKHWFAVLRDFSIISLPQNILDDLKESGFDGGGTFFTADSIECCKEHYYTSWPLILLACSVWMRYGQNPSNPKDYAINEKSNFHLILGICMDFLSNNSKREDERPIQLCLSSIENLLECEKLQLELMSDVRMPIELLNVLYKLILTLDSMQTQHLLVRIISAILKAAKLVIELNKNEEEHYQNHQNNNRQLENGHLLTSNKSFKGGEGVGGIFDPSNSLVFALLESIMCILARQIPQVNLPQAKVRILTPLQTRKCGHLSTESDELIHSTVDLLPQLTSFCCTDGLMVILPSLLNLLFGILRECSSQEDDNQQQSKAISSAILALKKLCSECPHPTKEQKLFEAWESIIRSGLLSLLNFANESHQSGHKEQQLTLLLSAAVILSSASTAKPKTVKNGEEEGEELSTTTFCVDQNLFEKFCLAQREALINNDEGEKGEEKQRIIILKRFILNLCQQISVDKTDT</sequence>
<dbReference type="EMBL" id="CAVMJV010000091">
    <property type="protein sequence ID" value="CAK5091950.1"/>
    <property type="molecule type" value="Genomic_DNA"/>
</dbReference>
<evidence type="ECO:0000313" key="2">
    <source>
        <dbReference type="Proteomes" id="UP001497535"/>
    </source>
</evidence>
<protein>
    <submittedName>
        <fullName evidence="1">Uncharacterized protein</fullName>
    </submittedName>
</protein>
<keyword evidence="2" id="KW-1185">Reference proteome</keyword>
<gene>
    <name evidence="1" type="ORF">MENTE1834_LOCUS39816</name>
</gene>
<organism evidence="1 2">
    <name type="scientific">Meloidogyne enterolobii</name>
    <name type="common">Root-knot nematode worm</name>
    <name type="synonym">Meloidogyne mayaguensis</name>
    <dbReference type="NCBI Taxonomy" id="390850"/>
    <lineage>
        <taxon>Eukaryota</taxon>
        <taxon>Metazoa</taxon>
        <taxon>Ecdysozoa</taxon>
        <taxon>Nematoda</taxon>
        <taxon>Chromadorea</taxon>
        <taxon>Rhabditida</taxon>
        <taxon>Tylenchina</taxon>
        <taxon>Tylenchomorpha</taxon>
        <taxon>Tylenchoidea</taxon>
        <taxon>Meloidogynidae</taxon>
        <taxon>Meloidogyninae</taxon>
        <taxon>Meloidogyne</taxon>
    </lineage>
</organism>
<name>A0ACB1AKJ1_MELEN</name>
<evidence type="ECO:0000313" key="1">
    <source>
        <dbReference type="EMBL" id="CAK5091950.1"/>
    </source>
</evidence>
<dbReference type="Proteomes" id="UP001497535">
    <property type="component" value="Unassembled WGS sequence"/>
</dbReference>
<accession>A0ACB1AKJ1</accession>
<comment type="caution">
    <text evidence="1">The sequence shown here is derived from an EMBL/GenBank/DDBJ whole genome shotgun (WGS) entry which is preliminary data.</text>
</comment>
<proteinExistence type="predicted"/>
<reference evidence="1" key="1">
    <citation type="submission" date="2023-11" db="EMBL/GenBank/DDBJ databases">
        <authorList>
            <person name="Poullet M."/>
        </authorList>
    </citation>
    <scope>NUCLEOTIDE SEQUENCE</scope>
    <source>
        <strain evidence="1">E1834</strain>
    </source>
</reference>